<dbReference type="GO" id="GO:0046417">
    <property type="term" value="P:chorismate metabolic process"/>
    <property type="evidence" value="ECO:0007669"/>
    <property type="project" value="InterPro"/>
</dbReference>
<organism evidence="15 16">
    <name type="scientific">Patellaria atrata CBS 101060</name>
    <dbReference type="NCBI Taxonomy" id="1346257"/>
    <lineage>
        <taxon>Eukaryota</taxon>
        <taxon>Fungi</taxon>
        <taxon>Dikarya</taxon>
        <taxon>Ascomycota</taxon>
        <taxon>Pezizomycotina</taxon>
        <taxon>Dothideomycetes</taxon>
        <taxon>Dothideomycetes incertae sedis</taxon>
        <taxon>Patellariales</taxon>
        <taxon>Patellariaceae</taxon>
        <taxon>Patellaria</taxon>
    </lineage>
</organism>
<dbReference type="GO" id="GO:0009094">
    <property type="term" value="P:L-phenylalanine biosynthetic process"/>
    <property type="evidence" value="ECO:0007669"/>
    <property type="project" value="UniProtKB-KW"/>
</dbReference>
<evidence type="ECO:0000256" key="7">
    <source>
        <dbReference type="ARBA" id="ARBA00022498"/>
    </source>
</evidence>
<dbReference type="PIRSF" id="PIRSF017318">
    <property type="entry name" value="Chor_mut_AroQ_eu"/>
    <property type="match status" value="1"/>
</dbReference>
<gene>
    <name evidence="15" type="ORF">M501DRAFT_1004599</name>
</gene>
<name>A0A9P4S9W8_9PEZI</name>
<proteinExistence type="predicted"/>
<dbReference type="InterPro" id="IPR002701">
    <property type="entry name" value="CM_II_prokaryot"/>
</dbReference>
<accession>A0A9P4S9W8</accession>
<evidence type="ECO:0000256" key="1">
    <source>
        <dbReference type="ARBA" id="ARBA00004496"/>
    </source>
</evidence>
<dbReference type="InterPro" id="IPR037039">
    <property type="entry name" value="CM_AroQ_sf_eucaryotic"/>
</dbReference>
<keyword evidence="7" id="KW-0827">Tyrosine biosynthesis</keyword>
<evidence type="ECO:0000256" key="5">
    <source>
        <dbReference type="ARBA" id="ARBA00020296"/>
    </source>
</evidence>
<comment type="subunit">
    <text evidence="3">Homodimer.</text>
</comment>
<keyword evidence="9 13" id="KW-0057">Aromatic amino acid biosynthesis</keyword>
<protein>
    <recommendedName>
        <fullName evidence="5 13">Chorismate mutase</fullName>
        <ecNumber evidence="4 13">5.4.99.5</ecNumber>
    </recommendedName>
</protein>
<feature type="domain" description="Chorismate mutase" evidence="14">
    <location>
        <begin position="157"/>
        <end position="263"/>
    </location>
</feature>
<evidence type="ECO:0000256" key="8">
    <source>
        <dbReference type="ARBA" id="ARBA00022605"/>
    </source>
</evidence>
<evidence type="ECO:0000256" key="13">
    <source>
        <dbReference type="PIRNR" id="PIRNR017318"/>
    </source>
</evidence>
<dbReference type="InterPro" id="IPR008238">
    <property type="entry name" value="Chorismate_mutase_AroQ_euk"/>
</dbReference>
<dbReference type="OrthoDB" id="191918at2759"/>
<evidence type="ECO:0000256" key="10">
    <source>
        <dbReference type="ARBA" id="ARBA00023222"/>
    </source>
</evidence>
<dbReference type="FunFam" id="1.10.590.10:FF:000002">
    <property type="entry name" value="Chorismate mutase"/>
    <property type="match status" value="1"/>
</dbReference>
<dbReference type="EC" id="5.4.99.5" evidence="4 13"/>
<dbReference type="InterPro" id="IPR036263">
    <property type="entry name" value="Chorismate_II_sf"/>
</dbReference>
<keyword evidence="11 13" id="KW-0413">Isomerase</keyword>
<evidence type="ECO:0000313" key="15">
    <source>
        <dbReference type="EMBL" id="KAF2838778.1"/>
    </source>
</evidence>
<evidence type="ECO:0000256" key="2">
    <source>
        <dbReference type="ARBA" id="ARBA00004817"/>
    </source>
</evidence>
<keyword evidence="8 13" id="KW-0028">Amino-acid biosynthesis</keyword>
<dbReference type="GO" id="GO:0004106">
    <property type="term" value="F:chorismate mutase activity"/>
    <property type="evidence" value="ECO:0007669"/>
    <property type="project" value="UniProtKB-UniRule"/>
</dbReference>
<evidence type="ECO:0000256" key="12">
    <source>
        <dbReference type="ARBA" id="ARBA00023979"/>
    </source>
</evidence>
<dbReference type="PANTHER" id="PTHR21145:SF12">
    <property type="entry name" value="CHORISMATE MUTASE"/>
    <property type="match status" value="1"/>
</dbReference>
<dbReference type="EMBL" id="MU006096">
    <property type="protein sequence ID" value="KAF2838778.1"/>
    <property type="molecule type" value="Genomic_DNA"/>
</dbReference>
<keyword evidence="10" id="KW-0584">Phenylalanine biosynthesis</keyword>
<comment type="pathway">
    <text evidence="2">Metabolic intermediate biosynthesis; prephenate biosynthesis; prephenate from chorismate: step 1/1.</text>
</comment>
<dbReference type="Gene3D" id="1.10.590.10">
    <property type="entry name" value="Chorismate mutase, AroQ class superfamily, eukaryotic"/>
    <property type="match status" value="1"/>
</dbReference>
<evidence type="ECO:0000256" key="4">
    <source>
        <dbReference type="ARBA" id="ARBA00012404"/>
    </source>
</evidence>
<keyword evidence="16" id="KW-1185">Reference proteome</keyword>
<reference evidence="15" key="1">
    <citation type="journal article" date="2020" name="Stud. Mycol.">
        <title>101 Dothideomycetes genomes: a test case for predicting lifestyles and emergence of pathogens.</title>
        <authorList>
            <person name="Haridas S."/>
            <person name="Albert R."/>
            <person name="Binder M."/>
            <person name="Bloem J."/>
            <person name="Labutti K."/>
            <person name="Salamov A."/>
            <person name="Andreopoulos B."/>
            <person name="Baker S."/>
            <person name="Barry K."/>
            <person name="Bills G."/>
            <person name="Bluhm B."/>
            <person name="Cannon C."/>
            <person name="Castanera R."/>
            <person name="Culley D."/>
            <person name="Daum C."/>
            <person name="Ezra D."/>
            <person name="Gonzalez J."/>
            <person name="Henrissat B."/>
            <person name="Kuo A."/>
            <person name="Liang C."/>
            <person name="Lipzen A."/>
            <person name="Lutzoni F."/>
            <person name="Magnuson J."/>
            <person name="Mondo S."/>
            <person name="Nolan M."/>
            <person name="Ohm R."/>
            <person name="Pangilinan J."/>
            <person name="Park H.-J."/>
            <person name="Ramirez L."/>
            <person name="Alfaro M."/>
            <person name="Sun H."/>
            <person name="Tritt A."/>
            <person name="Yoshinaga Y."/>
            <person name="Zwiers L.-H."/>
            <person name="Turgeon B."/>
            <person name="Goodwin S."/>
            <person name="Spatafora J."/>
            <person name="Crous P."/>
            <person name="Grigoriev I."/>
        </authorList>
    </citation>
    <scope>NUCLEOTIDE SEQUENCE</scope>
    <source>
        <strain evidence="15">CBS 101060</strain>
    </source>
</reference>
<dbReference type="PANTHER" id="PTHR21145">
    <property type="entry name" value="CHORISMATE MUTASE"/>
    <property type="match status" value="1"/>
</dbReference>
<evidence type="ECO:0000313" key="16">
    <source>
        <dbReference type="Proteomes" id="UP000799429"/>
    </source>
</evidence>
<comment type="caution">
    <text evidence="15">The sequence shown here is derived from an EMBL/GenBank/DDBJ whole genome shotgun (WGS) entry which is preliminary data.</text>
</comment>
<comment type="subcellular location">
    <subcellularLocation>
        <location evidence="1">Cytoplasm</location>
    </subcellularLocation>
</comment>
<keyword evidence="6" id="KW-0963">Cytoplasm</keyword>
<dbReference type="AlphaFoldDB" id="A0A9P4S9W8"/>
<evidence type="ECO:0000256" key="9">
    <source>
        <dbReference type="ARBA" id="ARBA00023141"/>
    </source>
</evidence>
<evidence type="ECO:0000256" key="6">
    <source>
        <dbReference type="ARBA" id="ARBA00022490"/>
    </source>
</evidence>
<dbReference type="GO" id="GO:0006571">
    <property type="term" value="P:tyrosine biosynthetic process"/>
    <property type="evidence" value="ECO:0007669"/>
    <property type="project" value="UniProtKB-KW"/>
</dbReference>
<dbReference type="GO" id="GO:0005737">
    <property type="term" value="C:cytoplasm"/>
    <property type="evidence" value="ECO:0007669"/>
    <property type="project" value="UniProtKB-SubCell"/>
</dbReference>
<dbReference type="Proteomes" id="UP000799429">
    <property type="component" value="Unassembled WGS sequence"/>
</dbReference>
<dbReference type="PROSITE" id="PS51257">
    <property type="entry name" value="PROKAR_LIPOPROTEIN"/>
    <property type="match status" value="1"/>
</dbReference>
<evidence type="ECO:0000256" key="3">
    <source>
        <dbReference type="ARBA" id="ARBA00011738"/>
    </source>
</evidence>
<dbReference type="NCBIfam" id="TIGR01802">
    <property type="entry name" value="CM_pl-yst"/>
    <property type="match status" value="1"/>
</dbReference>
<dbReference type="SUPFAM" id="SSF48600">
    <property type="entry name" value="Chorismate mutase II"/>
    <property type="match status" value="1"/>
</dbReference>
<dbReference type="PROSITE" id="PS51169">
    <property type="entry name" value="CHORISMATE_MUT_3"/>
    <property type="match status" value="1"/>
</dbReference>
<evidence type="ECO:0000259" key="14">
    <source>
        <dbReference type="Pfam" id="PF01817"/>
    </source>
</evidence>
<dbReference type="Pfam" id="PF01817">
    <property type="entry name" value="CM_2"/>
    <property type="match status" value="1"/>
</dbReference>
<comment type="catalytic activity">
    <reaction evidence="12">
        <text>chorismate = prephenate</text>
        <dbReference type="Rhea" id="RHEA:13897"/>
        <dbReference type="ChEBI" id="CHEBI:29748"/>
        <dbReference type="ChEBI" id="CHEBI:29934"/>
        <dbReference type="EC" id="5.4.99.5"/>
    </reaction>
    <physiologicalReaction direction="left-to-right" evidence="12">
        <dbReference type="Rhea" id="RHEA:13898"/>
    </physiologicalReaction>
</comment>
<sequence>MSQRLWIWTTSASSSCMPSFISYKPCYAHCLLTGRRQEDTITFHLIERVQFPLNATIYRPGVLQVPNSDLSLFDWMLREQERMHSLVRRYQSPDEYPFFPDALQKPILQPLNYPKILHPNDVNVNAKLKDSYINHILPAACAKFGREERGEAQENYGSSATCDIPCIQALSRRIHFGKYVAESKFRKETERFVEMIKAEDREGIDAAITNATIEKKVLERLRLKAKTYGTDPDMASQDPGKIDIDAVVAMYKDYVIPLTKEVEVEYLMQRLKGTQWE</sequence>
<evidence type="ECO:0000256" key="11">
    <source>
        <dbReference type="ARBA" id="ARBA00023235"/>
    </source>
</evidence>